<dbReference type="SMART" id="SM01008">
    <property type="entry name" value="Ald_Xan_dh_C"/>
    <property type="match status" value="1"/>
</dbReference>
<keyword evidence="5" id="KW-1185">Reference proteome</keyword>
<dbReference type="Pfam" id="PF01315">
    <property type="entry name" value="Ald_Xan_dh_C"/>
    <property type="match status" value="1"/>
</dbReference>
<dbReference type="PANTHER" id="PTHR11908:SF132">
    <property type="entry name" value="ALDEHYDE OXIDASE 1-RELATED"/>
    <property type="match status" value="1"/>
</dbReference>
<comment type="caution">
    <text evidence="4">The sequence shown here is derived from an EMBL/GenBank/DDBJ whole genome shotgun (WGS) entry which is preliminary data.</text>
</comment>
<organism evidence="4 5">
    <name type="scientific">Streptosporangium algeriense</name>
    <dbReference type="NCBI Taxonomy" id="1682748"/>
    <lineage>
        <taxon>Bacteria</taxon>
        <taxon>Bacillati</taxon>
        <taxon>Actinomycetota</taxon>
        <taxon>Actinomycetes</taxon>
        <taxon>Streptosporangiales</taxon>
        <taxon>Streptosporangiaceae</taxon>
        <taxon>Streptosporangium</taxon>
    </lineage>
</organism>
<evidence type="ECO:0000256" key="1">
    <source>
        <dbReference type="ARBA" id="ARBA00022505"/>
    </source>
</evidence>
<evidence type="ECO:0000259" key="3">
    <source>
        <dbReference type="SMART" id="SM01008"/>
    </source>
</evidence>
<dbReference type="Proteomes" id="UP001597024">
    <property type="component" value="Unassembled WGS sequence"/>
</dbReference>
<keyword evidence="1" id="KW-0500">Molybdenum</keyword>
<name>A0ABW3E6M9_9ACTN</name>
<dbReference type="EMBL" id="JBHTHX010002719">
    <property type="protein sequence ID" value="MFD0890844.1"/>
    <property type="molecule type" value="Genomic_DNA"/>
</dbReference>
<dbReference type="InterPro" id="IPR016208">
    <property type="entry name" value="Ald_Oxase/xanthine_DH-like"/>
</dbReference>
<accession>A0ABW3E6M9</accession>
<feature type="domain" description="Aldehyde oxidase/xanthine dehydrogenase a/b hammerhead" evidence="3">
    <location>
        <begin position="20"/>
        <end position="135"/>
    </location>
</feature>
<proteinExistence type="predicted"/>
<reference evidence="5" key="1">
    <citation type="journal article" date="2019" name="Int. J. Syst. Evol. Microbiol.">
        <title>The Global Catalogue of Microorganisms (GCM) 10K type strain sequencing project: providing services to taxonomists for standard genome sequencing and annotation.</title>
        <authorList>
            <consortium name="The Broad Institute Genomics Platform"/>
            <consortium name="The Broad Institute Genome Sequencing Center for Infectious Disease"/>
            <person name="Wu L."/>
            <person name="Ma J."/>
        </authorList>
    </citation>
    <scope>NUCLEOTIDE SEQUENCE [LARGE SCALE GENOMIC DNA]</scope>
    <source>
        <strain evidence="5">CCUG 62974</strain>
    </source>
</reference>
<protein>
    <submittedName>
        <fullName evidence="4">Xanthine dehydrogenase family protein molybdopterin-binding subunit</fullName>
    </submittedName>
</protein>
<evidence type="ECO:0000313" key="4">
    <source>
        <dbReference type="EMBL" id="MFD0890844.1"/>
    </source>
</evidence>
<sequence>MTTRLFGEPVRRREDPRLLTGRGRYLDDVGEGAFEAAFVRSPHAHARIRDIDVSTAIDVDGLVAIYTWEDLPARLAEPLPLLIPHPALTHGRTAHPLARDVVRHVGEPVVMVVARDRYLAEDACALVEVDYEPLTPVVGIERAVRAETLVHQDVPGNVGAHLVQEVRSATGLG</sequence>
<dbReference type="Gene3D" id="3.90.1170.50">
    <property type="entry name" value="Aldehyde oxidase/xanthine dehydrogenase, a/b hammerhead"/>
    <property type="match status" value="1"/>
</dbReference>
<gene>
    <name evidence="4" type="ORF">ACFQ08_40385</name>
</gene>
<dbReference type="PANTHER" id="PTHR11908">
    <property type="entry name" value="XANTHINE DEHYDROGENASE"/>
    <property type="match status" value="1"/>
</dbReference>
<dbReference type="InterPro" id="IPR000674">
    <property type="entry name" value="Ald_Oxase/Xan_DH_a/b"/>
</dbReference>
<evidence type="ECO:0000256" key="2">
    <source>
        <dbReference type="ARBA" id="ARBA00023002"/>
    </source>
</evidence>
<feature type="non-terminal residue" evidence="4">
    <location>
        <position position="173"/>
    </location>
</feature>
<dbReference type="Gene3D" id="3.30.365.10">
    <property type="entry name" value="Aldehyde oxidase/xanthine dehydrogenase, molybdopterin binding domain"/>
    <property type="match status" value="2"/>
</dbReference>
<keyword evidence="2" id="KW-0560">Oxidoreductase</keyword>
<evidence type="ECO:0000313" key="5">
    <source>
        <dbReference type="Proteomes" id="UP001597024"/>
    </source>
</evidence>
<dbReference type="SUPFAM" id="SSF54665">
    <property type="entry name" value="CO dehydrogenase molybdoprotein N-domain-like"/>
    <property type="match status" value="1"/>
</dbReference>
<dbReference type="InterPro" id="IPR036856">
    <property type="entry name" value="Ald_Oxase/Xan_DH_a/b_sf"/>
</dbReference>